<dbReference type="RefSeq" id="WP_021296839.1">
    <property type="nucleotide sequence ID" value="NZ_AURB01000136.1"/>
</dbReference>
<gene>
    <name evidence="1" type="ORF">K1I37_02905</name>
</gene>
<dbReference type="Proteomes" id="UP000829401">
    <property type="component" value="Chromosome"/>
</dbReference>
<evidence type="ECO:0000313" key="2">
    <source>
        <dbReference type="Proteomes" id="UP000829401"/>
    </source>
</evidence>
<dbReference type="AlphaFoldDB" id="T0BXQ3"/>
<reference evidence="2" key="1">
    <citation type="journal article" date="2022" name="G3 (Bethesda)">
        <title>Unveiling the complete genome sequence of Alicyclobacillus acidoterrestris DSM 3922T, a taint-producing strain.</title>
        <authorList>
            <person name="Leonardo I.C."/>
            <person name="Barreto Crespo M.T."/>
            <person name="Gaspar F.B."/>
        </authorList>
    </citation>
    <scope>NUCLEOTIDE SEQUENCE [LARGE SCALE GENOMIC DNA]</scope>
    <source>
        <strain evidence="2">DSM 3922</strain>
    </source>
</reference>
<name>T0BXQ3_ALIAG</name>
<dbReference type="EMBL" id="CP080467">
    <property type="protein sequence ID" value="UNO49516.1"/>
    <property type="molecule type" value="Genomic_DNA"/>
</dbReference>
<dbReference type="KEGG" id="aaco:K1I37_02905"/>
<dbReference type="Pfam" id="PF06612">
    <property type="entry name" value="DUF1146"/>
    <property type="match status" value="1"/>
</dbReference>
<accession>A0A9E6ZL17</accession>
<dbReference type="InterPro" id="IPR009526">
    <property type="entry name" value="DUF1146"/>
</dbReference>
<organism evidence="1 2">
    <name type="scientific">Alicyclobacillus acidoterrestris (strain ATCC 49025 / DSM 3922 / CIP 106132 / NCIMB 13137 / GD3B)</name>
    <dbReference type="NCBI Taxonomy" id="1356854"/>
    <lineage>
        <taxon>Bacteria</taxon>
        <taxon>Bacillati</taxon>
        <taxon>Bacillota</taxon>
        <taxon>Bacilli</taxon>
        <taxon>Bacillales</taxon>
        <taxon>Alicyclobacillaceae</taxon>
        <taxon>Alicyclobacillus</taxon>
    </lineage>
</organism>
<accession>T0BXQ3</accession>
<keyword evidence="2" id="KW-1185">Reference proteome</keyword>
<sequence length="83" mass="8955">MTNTAANTPLTLGVDGTVTLLFFFLGLVAAWWALGAVKWDKFVNQPLSSQVQMLRFFLALLGGIVAVLVALLLLGAMMFVRAL</sequence>
<dbReference type="STRING" id="1356854.N007_08890"/>
<proteinExistence type="predicted"/>
<protein>
    <submittedName>
        <fullName evidence="1">DUF1146 domain-containing protein</fullName>
    </submittedName>
</protein>
<evidence type="ECO:0000313" key="1">
    <source>
        <dbReference type="EMBL" id="UNO49516.1"/>
    </source>
</evidence>